<gene>
    <name evidence="2" type="ORF">CDEB00056_LOCUS2501</name>
</gene>
<dbReference type="AlphaFoldDB" id="A0A7S3PWF3"/>
<organism evidence="2">
    <name type="scientific">Chaetoceros debilis</name>
    <dbReference type="NCBI Taxonomy" id="122233"/>
    <lineage>
        <taxon>Eukaryota</taxon>
        <taxon>Sar</taxon>
        <taxon>Stramenopiles</taxon>
        <taxon>Ochrophyta</taxon>
        <taxon>Bacillariophyta</taxon>
        <taxon>Coscinodiscophyceae</taxon>
        <taxon>Chaetocerotophycidae</taxon>
        <taxon>Chaetocerotales</taxon>
        <taxon>Chaetocerotaceae</taxon>
        <taxon>Chaetoceros</taxon>
    </lineage>
</organism>
<feature type="region of interest" description="Disordered" evidence="1">
    <location>
        <begin position="463"/>
        <end position="491"/>
    </location>
</feature>
<name>A0A7S3PWF3_9STRA</name>
<feature type="compositionally biased region" description="Basic residues" evidence="1">
    <location>
        <begin position="130"/>
        <end position="140"/>
    </location>
</feature>
<feature type="region of interest" description="Disordered" evidence="1">
    <location>
        <begin position="40"/>
        <end position="148"/>
    </location>
</feature>
<evidence type="ECO:0000256" key="1">
    <source>
        <dbReference type="SAM" id="MobiDB-lite"/>
    </source>
</evidence>
<feature type="compositionally biased region" description="Polar residues" evidence="1">
    <location>
        <begin position="468"/>
        <end position="491"/>
    </location>
</feature>
<feature type="compositionally biased region" description="Polar residues" evidence="1">
    <location>
        <begin position="92"/>
        <end position="129"/>
    </location>
</feature>
<protein>
    <submittedName>
        <fullName evidence="2">Uncharacterized protein</fullName>
    </submittedName>
</protein>
<accession>A0A7S3PWF3</accession>
<sequence>MMDVSQHSFLLNLSTHSPQIGLQLDSLTKHEIDFDPPPVDYVFTGRSQATTAPDNSPEVNADSAELEPDDSNEPKSKPRVSAMAIIRRDGTTPISSWHSKSSLASNSDSVVNGTASSKNGSAVSNPSSTRGRKLSYHGKGRPYDRDTFLEQTKSRSWANLGGYDSLDRLKRKSPNHAPLDLKSRSDHRSISLFTDTGTSSRSLPTKSDLVIKHDSCKRSKDPYAQFSQYAEDLDSNANALRDRYAGTTNLDKARLKGQFNYEEVEEPSIIPSHIIQNSCQQKSRSVMHPVVKSILIKQTRRTTIVSFSSVEVRQYERILGDNPACSTGPPLTIGWKFDESKTMNMSVDDYEYDHGLNRDDTAMVLSRQAREEMLLELGYSLKEMAMSVRKNIRLKNRRRQTVNNLSVMKVEEMVETTMKKIGNVFPGRHRKKKEGRMYKYWEKTDLKNDDDISHSSLKSCLKLGGSEPTVSTHSQGRNLSMRSISNDEQWD</sequence>
<dbReference type="EMBL" id="HBIO01003631">
    <property type="protein sequence ID" value="CAE0457660.1"/>
    <property type="molecule type" value="Transcribed_RNA"/>
</dbReference>
<proteinExistence type="predicted"/>
<evidence type="ECO:0000313" key="2">
    <source>
        <dbReference type="EMBL" id="CAE0457660.1"/>
    </source>
</evidence>
<reference evidence="2" key="1">
    <citation type="submission" date="2021-01" db="EMBL/GenBank/DDBJ databases">
        <authorList>
            <person name="Corre E."/>
            <person name="Pelletier E."/>
            <person name="Niang G."/>
            <person name="Scheremetjew M."/>
            <person name="Finn R."/>
            <person name="Kale V."/>
            <person name="Holt S."/>
            <person name="Cochrane G."/>
            <person name="Meng A."/>
            <person name="Brown T."/>
            <person name="Cohen L."/>
        </authorList>
    </citation>
    <scope>NUCLEOTIDE SEQUENCE</scope>
    <source>
        <strain evidence="2">MM31A-1</strain>
    </source>
</reference>
<feature type="compositionally biased region" description="Polar residues" evidence="1">
    <location>
        <begin position="45"/>
        <end position="58"/>
    </location>
</feature>